<organism evidence="4 5">
    <name type="scientific">Linnemannia schmuckeri</name>
    <dbReference type="NCBI Taxonomy" id="64567"/>
    <lineage>
        <taxon>Eukaryota</taxon>
        <taxon>Fungi</taxon>
        <taxon>Fungi incertae sedis</taxon>
        <taxon>Mucoromycota</taxon>
        <taxon>Mortierellomycotina</taxon>
        <taxon>Mortierellomycetes</taxon>
        <taxon>Mortierellales</taxon>
        <taxon>Mortierellaceae</taxon>
        <taxon>Linnemannia</taxon>
    </lineage>
</organism>
<feature type="compositionally biased region" description="Basic and acidic residues" evidence="2">
    <location>
        <begin position="658"/>
        <end position="690"/>
    </location>
</feature>
<feature type="domain" description="Kri1-like C-terminal" evidence="3">
    <location>
        <begin position="564"/>
        <end position="650"/>
    </location>
</feature>
<name>A0A9P5RRA4_9FUNG</name>
<dbReference type="OrthoDB" id="10252032at2759"/>
<evidence type="ECO:0000256" key="2">
    <source>
        <dbReference type="SAM" id="MobiDB-lite"/>
    </source>
</evidence>
<feature type="region of interest" description="Disordered" evidence="2">
    <location>
        <begin position="321"/>
        <end position="352"/>
    </location>
</feature>
<dbReference type="PANTHER" id="PTHR14490:SF5">
    <property type="entry name" value="PROTEIN KRI1 HOMOLOG"/>
    <property type="match status" value="1"/>
</dbReference>
<evidence type="ECO:0000313" key="4">
    <source>
        <dbReference type="EMBL" id="KAF9143603.1"/>
    </source>
</evidence>
<feature type="region of interest" description="Disordered" evidence="2">
    <location>
        <begin position="59"/>
        <end position="81"/>
    </location>
</feature>
<dbReference type="Pfam" id="PF12936">
    <property type="entry name" value="Kri1_C"/>
    <property type="match status" value="1"/>
</dbReference>
<feature type="region of interest" description="Disordered" evidence="2">
    <location>
        <begin position="417"/>
        <end position="491"/>
    </location>
</feature>
<sequence>MDSDNEEITFRINKEFADKYEATKRGQELSAIRDKYGPMDESRLSVIADRQHKYGYTKNADYDYDSYDSEDDEEEDEFGELVTPEVDGQIMKTIGLIRAQDPKIYEATSHFFIPSEMEKARKQWKEKQAAEKASKPMNLQDYHRQVLLEDGGMVDEAAEDRKIKDVSEMTHVEQQEHLKREMKNAFMGGDGNDDEEEDADSFFTQKAKTKEDEEAEEEDYKRFLMESMGSKSGGAAAFQDWREYKNAPSMDKDEAFLMDYILNRGWIDKSQKKTPSYKEIVREDELSDLEKSEEELEAAEEFESKYNFRFEDAEGDKLMGYSRTIDDSVRNTDDKRKRQRKAAKERKKEEKIRQMEELKRAKNLKKQEIFNKLKQIQEITGNKTVGFDEIDLETEFNPEDYDQKMDKMFSDKYYAGDENEKPVFDDDIDTAAYENSDDDKSDNEPEGAEAHDEEVEAHEEEAYPPEYEEGYDEFGGYYDENGDGYYGAEEGAGGEEDIMMDADYMPGGENFGKALKKETKKERMKREKEEKKLAKMAEKGGKARTAVAALEAAKSLLDEDKKKDFNEYLDEYYQLDYEDMVGDLPTRFKYSRVKPSTFGLTPVEILLADDKDLNEFVSLKKFATYRRPEEQMHDIQKYSKKNRVQMFRHKLKTQIKDQDLDKNWDPVRLRKKMVEERDRKLAEAEKKRNSSEGSSAQEQGETSTGADKKKKKKKKGSKDKKRKAEDEDDADMTEKKAKKIKSSEEEPARKKKTTTESSGDVGKEGKTDGEKKQKKHKEHKEKKDKDIKSKKMAE</sequence>
<accession>A0A9P5RRA4</accession>
<feature type="compositionally biased region" description="Acidic residues" evidence="2">
    <location>
        <begin position="191"/>
        <end position="200"/>
    </location>
</feature>
<dbReference type="Pfam" id="PF05178">
    <property type="entry name" value="Kri1"/>
    <property type="match status" value="1"/>
</dbReference>
<proteinExistence type="inferred from homology"/>
<dbReference type="GO" id="GO:0030686">
    <property type="term" value="C:90S preribosome"/>
    <property type="evidence" value="ECO:0007669"/>
    <property type="project" value="TreeGrafter"/>
</dbReference>
<dbReference type="Proteomes" id="UP000748756">
    <property type="component" value="Unassembled WGS sequence"/>
</dbReference>
<keyword evidence="5" id="KW-1185">Reference proteome</keyword>
<gene>
    <name evidence="4" type="ORF">BG015_000373</name>
</gene>
<evidence type="ECO:0000313" key="5">
    <source>
        <dbReference type="Proteomes" id="UP000748756"/>
    </source>
</evidence>
<dbReference type="InterPro" id="IPR018034">
    <property type="entry name" value="Kri1"/>
</dbReference>
<feature type="compositionally biased region" description="Basic and acidic residues" evidence="2">
    <location>
        <begin position="515"/>
        <end position="538"/>
    </location>
</feature>
<comment type="caution">
    <text evidence="4">The sequence shown here is derived from an EMBL/GenBank/DDBJ whole genome shotgun (WGS) entry which is preliminary data.</text>
</comment>
<feature type="compositionally biased region" description="Low complexity" evidence="2">
    <location>
        <begin position="691"/>
        <end position="703"/>
    </location>
</feature>
<evidence type="ECO:0000256" key="1">
    <source>
        <dbReference type="ARBA" id="ARBA00007473"/>
    </source>
</evidence>
<feature type="compositionally biased region" description="Acidic residues" evidence="2">
    <location>
        <begin position="62"/>
        <end position="79"/>
    </location>
</feature>
<feature type="region of interest" description="Disordered" evidence="2">
    <location>
        <begin position="658"/>
        <end position="794"/>
    </location>
</feature>
<dbReference type="InterPro" id="IPR024626">
    <property type="entry name" value="Kri1-like_C"/>
</dbReference>
<dbReference type="EMBL" id="JAAAUQ010001057">
    <property type="protein sequence ID" value="KAF9143603.1"/>
    <property type="molecule type" value="Genomic_DNA"/>
</dbReference>
<feature type="compositionally biased region" description="Basic and acidic residues" evidence="2">
    <location>
        <begin position="761"/>
        <end position="771"/>
    </location>
</feature>
<feature type="region of interest" description="Disordered" evidence="2">
    <location>
        <begin position="185"/>
        <end position="218"/>
    </location>
</feature>
<protein>
    <recommendedName>
        <fullName evidence="3">Kri1-like C-terminal domain-containing protein</fullName>
    </recommendedName>
</protein>
<comment type="similarity">
    <text evidence="1">Belongs to the KRI1 family.</text>
</comment>
<feature type="compositionally biased region" description="Acidic residues" evidence="2">
    <location>
        <begin position="425"/>
        <end position="472"/>
    </location>
</feature>
<feature type="region of interest" description="Disordered" evidence="2">
    <location>
        <begin position="510"/>
        <end position="538"/>
    </location>
</feature>
<dbReference type="GO" id="GO:0000447">
    <property type="term" value="P:endonucleolytic cleavage in ITS1 to separate SSU-rRNA from 5.8S rRNA and LSU-rRNA from tricistronic rRNA transcript (SSU-rRNA, 5.8S rRNA, LSU-rRNA)"/>
    <property type="evidence" value="ECO:0007669"/>
    <property type="project" value="TreeGrafter"/>
</dbReference>
<evidence type="ECO:0000259" key="3">
    <source>
        <dbReference type="Pfam" id="PF12936"/>
    </source>
</evidence>
<dbReference type="AlphaFoldDB" id="A0A9P5RRA4"/>
<reference evidence="4" key="1">
    <citation type="journal article" date="2020" name="Fungal Divers.">
        <title>Resolving the Mortierellaceae phylogeny through synthesis of multi-gene phylogenetics and phylogenomics.</title>
        <authorList>
            <person name="Vandepol N."/>
            <person name="Liber J."/>
            <person name="Desiro A."/>
            <person name="Na H."/>
            <person name="Kennedy M."/>
            <person name="Barry K."/>
            <person name="Grigoriev I.V."/>
            <person name="Miller A.N."/>
            <person name="O'Donnell K."/>
            <person name="Stajich J.E."/>
            <person name="Bonito G."/>
        </authorList>
    </citation>
    <scope>NUCLEOTIDE SEQUENCE</scope>
    <source>
        <strain evidence="4">NRRL 6426</strain>
    </source>
</reference>
<feature type="compositionally biased region" description="Basic and acidic residues" evidence="2">
    <location>
        <begin position="324"/>
        <end position="336"/>
    </location>
</feature>
<feature type="compositionally biased region" description="Basic residues" evidence="2">
    <location>
        <begin position="708"/>
        <end position="721"/>
    </location>
</feature>
<dbReference type="GO" id="GO:0005730">
    <property type="term" value="C:nucleolus"/>
    <property type="evidence" value="ECO:0007669"/>
    <property type="project" value="TreeGrafter"/>
</dbReference>
<dbReference type="PANTHER" id="PTHR14490">
    <property type="entry name" value="ZINC FINGER, ZZ TYPE"/>
    <property type="match status" value="1"/>
</dbReference>
<feature type="compositionally biased region" description="Basic and acidic residues" evidence="2">
    <location>
        <begin position="781"/>
        <end position="794"/>
    </location>
</feature>